<dbReference type="Proteomes" id="UP000220527">
    <property type="component" value="Unassembled WGS sequence"/>
</dbReference>
<organism evidence="1 2">
    <name type="scientific">Candidatus Viridilinea mediisalina</name>
    <dbReference type="NCBI Taxonomy" id="2024553"/>
    <lineage>
        <taxon>Bacteria</taxon>
        <taxon>Bacillati</taxon>
        <taxon>Chloroflexota</taxon>
        <taxon>Chloroflexia</taxon>
        <taxon>Chloroflexales</taxon>
        <taxon>Chloroflexineae</taxon>
        <taxon>Oscillochloridaceae</taxon>
        <taxon>Candidatus Viridilinea</taxon>
    </lineage>
</organism>
<dbReference type="AlphaFoldDB" id="A0A2A6RK42"/>
<dbReference type="RefSeq" id="WP_097643888.1">
    <property type="nucleotide sequence ID" value="NZ_NQWI01000034.1"/>
</dbReference>
<dbReference type="InterPro" id="IPR016181">
    <property type="entry name" value="Acyl_CoA_acyltransferase"/>
</dbReference>
<accession>A0A2A6RK42</accession>
<evidence type="ECO:0000313" key="1">
    <source>
        <dbReference type="EMBL" id="PDW03291.1"/>
    </source>
</evidence>
<dbReference type="EMBL" id="NQWI01000034">
    <property type="protein sequence ID" value="PDW03291.1"/>
    <property type="molecule type" value="Genomic_DNA"/>
</dbReference>
<evidence type="ECO:0008006" key="3">
    <source>
        <dbReference type="Google" id="ProtNLM"/>
    </source>
</evidence>
<dbReference type="SUPFAM" id="SSF55729">
    <property type="entry name" value="Acyl-CoA N-acyltransferases (Nat)"/>
    <property type="match status" value="1"/>
</dbReference>
<gene>
    <name evidence="1" type="ORF">CJ255_09600</name>
</gene>
<proteinExistence type="predicted"/>
<sequence>MHFTFEHATPADDAALRRLLVANPLPGRVALSYEREPSYFAGCSTMGHFWQVMVARAHPGAEVVGLANRAVRHAYLAGRVAPLGYLGQLRVDGPFRGLGLLERAYHMLRKVHNDGRAGCYLTTIVEGNTAAQRVLVTHPPATAPRLYPHSRLVSLALVARRYPPLRLPRVELVWDGRERLAQIADFLAHYGPRRQFFPAYSATDLAGSPLTRGFDPRDFCLALHHGAIIGLLGLWDQSAYKQTVVRGYHGWMRPTRPLYNLAARLLGLQPLPAPGAQLRHCYASFLCIADDQPQVFAALLQAALQRAALRGANYLMLGLTHRDPLLPYAQRYLHIPYYSRVYLAAWQTKEIPDDAYDQRIPAIEIASL</sequence>
<protein>
    <recommendedName>
        <fullName evidence="3">N-acetyltransferase domain-containing protein</fullName>
    </recommendedName>
</protein>
<dbReference type="OrthoDB" id="1550555at2"/>
<keyword evidence="2" id="KW-1185">Reference proteome</keyword>
<evidence type="ECO:0000313" key="2">
    <source>
        <dbReference type="Proteomes" id="UP000220527"/>
    </source>
</evidence>
<reference evidence="2" key="1">
    <citation type="submission" date="2017-08" db="EMBL/GenBank/DDBJ databases">
        <authorList>
            <person name="Grouzdev D.S."/>
            <person name="Gaisin V.A."/>
            <person name="Rysina M.S."/>
            <person name="Gorlenko V.M."/>
        </authorList>
    </citation>
    <scope>NUCLEOTIDE SEQUENCE [LARGE SCALE GENOMIC DNA]</scope>
    <source>
        <strain evidence="2">Kir15-3F</strain>
    </source>
</reference>
<name>A0A2A6RK42_9CHLR</name>
<comment type="caution">
    <text evidence="1">The sequence shown here is derived from an EMBL/GenBank/DDBJ whole genome shotgun (WGS) entry which is preliminary data.</text>
</comment>